<sequence>MAVVVVPTREAARRFVVFSAERRVGGKGKGGRRRRKSRSRSRLNARRKSGDDDIDDDEDDESSVIHEDRINSSDSSESSFSSAAAADDDDNKNTKEQLKEEDSESFLYEEVEEEIEVEYTAMDHVSDFIAEVRDKRNEISRACFGSFERAPVTPEYLRSSRGRLDAPTELISLALVSVALAVSKTVRTNKEKKETFIRNEKWTVVKAFQELKRIDGQENDASVEMRLYDEGDLRRDLEKKQKKLDEKRAKELERRELRDEKERLREEEEEKERQRLLEIERKKEEEEERKREQVRAEFRLKQAEEQERLKKREEEEAARKRKELEEDRKRREEKMRLEREALEAERLRRKKISEEREEKTFDIQANIKVEARRKNGKCEVTASCRVELSNTCEVAETYESTELARLQMSWASKLSGEAMKAYKSDQILKKMMGEGILSKTPTFSDLEFEHWMKLVRVRLDRELRTTGLRAVAGLEANKLTKNDSFVEREVTFSRALLPAEDPENVETRIQNAIRLLIDQVESKNKNKDGDANDGGGGGDNDDDDPYLLGDGDSPALVDEAIDPRKSPTAILNRLSEHELAQMHGLDPSLVFPAETDGLTTELNGRVLSGILTASLFVKILRSVTKDAKPEVLRRGTQMATSLVGRCANDEGNWRAMYLDGFRGDALEAGALMAREVIPDEENDIVLLNIFAALEAMEKAKNRRPEEAGEMIDKEVLRKMKAQRRMNAVPITERLFATRNAAIQLAGSGSVEQGRAMLEEAYALRVNHVEKRRKELGLTANDERFGIPETLPELKALLFVLEYGGGAWEADKKGVQKQVVKAVYEACENGAMKKDAEKALATFAAVRRSFIFEEKDSEFGREWEEKLFEKFNQTGNEGEDEEEGGGGGKPSVQEIIEKYYPRGVSDALEFAVQTYDAEIEARRKV</sequence>
<feature type="compositionally biased region" description="Low complexity" evidence="1">
    <location>
        <begin position="72"/>
        <end position="85"/>
    </location>
</feature>
<feature type="region of interest" description="Disordered" evidence="1">
    <location>
        <begin position="309"/>
        <end position="330"/>
    </location>
</feature>
<protein>
    <submittedName>
        <fullName evidence="2">Uncharacterized protein</fullName>
    </submittedName>
</protein>
<proteinExistence type="predicted"/>
<dbReference type="eggNOG" id="ENOG502R336">
    <property type="taxonomic scope" value="Eukaryota"/>
</dbReference>
<feature type="compositionally biased region" description="Basic and acidic residues" evidence="1">
    <location>
        <begin position="91"/>
        <end position="100"/>
    </location>
</feature>
<gene>
    <name evidence="2" type="ORF">Bathy05g00770</name>
</gene>
<evidence type="ECO:0000256" key="1">
    <source>
        <dbReference type="SAM" id="MobiDB-lite"/>
    </source>
</evidence>
<feature type="compositionally biased region" description="Acidic residues" evidence="1">
    <location>
        <begin position="52"/>
        <end position="62"/>
    </location>
</feature>
<feature type="region of interest" description="Disordered" evidence="1">
    <location>
        <begin position="872"/>
        <end position="891"/>
    </location>
</feature>
<dbReference type="KEGG" id="bpg:Bathy05g00770"/>
<evidence type="ECO:0000313" key="2">
    <source>
        <dbReference type="EMBL" id="CCO16553.1"/>
    </source>
</evidence>
<dbReference type="Proteomes" id="UP000198341">
    <property type="component" value="Chromosome 5"/>
</dbReference>
<name>K8F4U5_9CHLO</name>
<dbReference type="RefSeq" id="XP_007512995.1">
    <property type="nucleotide sequence ID" value="XM_007512933.1"/>
</dbReference>
<organism evidence="2 3">
    <name type="scientific">Bathycoccus prasinos</name>
    <dbReference type="NCBI Taxonomy" id="41875"/>
    <lineage>
        <taxon>Eukaryota</taxon>
        <taxon>Viridiplantae</taxon>
        <taxon>Chlorophyta</taxon>
        <taxon>Mamiellophyceae</taxon>
        <taxon>Mamiellales</taxon>
        <taxon>Bathycoccaceae</taxon>
        <taxon>Bathycoccus</taxon>
    </lineage>
</organism>
<feature type="compositionally biased region" description="Basic residues" evidence="1">
    <location>
        <begin position="25"/>
        <end position="47"/>
    </location>
</feature>
<feature type="region of interest" description="Disordered" evidence="1">
    <location>
        <begin position="524"/>
        <end position="559"/>
    </location>
</feature>
<dbReference type="STRING" id="41875.K8F4U5"/>
<dbReference type="OrthoDB" id="498951at2759"/>
<reference evidence="2 3" key="1">
    <citation type="submission" date="2011-10" db="EMBL/GenBank/DDBJ databases">
        <authorList>
            <person name="Genoscope - CEA"/>
        </authorList>
    </citation>
    <scope>NUCLEOTIDE SEQUENCE [LARGE SCALE GENOMIC DNA]</scope>
    <source>
        <strain evidence="2 3">RCC 1105</strain>
    </source>
</reference>
<keyword evidence="3" id="KW-1185">Reference proteome</keyword>
<dbReference type="GeneID" id="19015581"/>
<evidence type="ECO:0000313" key="3">
    <source>
        <dbReference type="Proteomes" id="UP000198341"/>
    </source>
</evidence>
<dbReference type="EMBL" id="FO082274">
    <property type="protein sequence ID" value="CCO16553.1"/>
    <property type="molecule type" value="Genomic_DNA"/>
</dbReference>
<feature type="region of interest" description="Disordered" evidence="1">
    <location>
        <begin position="24"/>
        <end position="105"/>
    </location>
</feature>
<accession>K8F4U5</accession>
<dbReference type="AlphaFoldDB" id="K8F4U5"/>